<dbReference type="OrthoDB" id="10310119at2759"/>
<dbReference type="Proteomes" id="UP000237000">
    <property type="component" value="Unassembled WGS sequence"/>
</dbReference>
<dbReference type="AlphaFoldDB" id="A0A2P5EEH5"/>
<dbReference type="EMBL" id="JXTC01000170">
    <property type="protein sequence ID" value="PON83932.1"/>
    <property type="molecule type" value="Genomic_DNA"/>
</dbReference>
<accession>A0A2P5EEH5</accession>
<reference evidence="2" key="1">
    <citation type="submission" date="2016-06" db="EMBL/GenBank/DDBJ databases">
        <title>Parallel loss of symbiosis genes in relatives of nitrogen-fixing non-legume Parasponia.</title>
        <authorList>
            <person name="Van Velzen R."/>
            <person name="Holmer R."/>
            <person name="Bu F."/>
            <person name="Rutten L."/>
            <person name="Van Zeijl A."/>
            <person name="Liu W."/>
            <person name="Santuari L."/>
            <person name="Cao Q."/>
            <person name="Sharma T."/>
            <person name="Shen D."/>
            <person name="Roswanjaya Y."/>
            <person name="Wardhani T."/>
            <person name="Kalhor M.S."/>
            <person name="Jansen J."/>
            <person name="Van den Hoogen J."/>
            <person name="Gungor B."/>
            <person name="Hartog M."/>
            <person name="Hontelez J."/>
            <person name="Verver J."/>
            <person name="Yang W.-C."/>
            <person name="Schijlen E."/>
            <person name="Repin R."/>
            <person name="Schilthuizen M."/>
            <person name="Schranz E."/>
            <person name="Heidstra R."/>
            <person name="Miyata K."/>
            <person name="Fedorova E."/>
            <person name="Kohlen W."/>
            <person name="Bisseling T."/>
            <person name="Smit S."/>
            <person name="Geurts R."/>
        </authorList>
    </citation>
    <scope>NUCLEOTIDE SEQUENCE [LARGE SCALE GENOMIC DNA]</scope>
    <source>
        <strain evidence="2">cv. RG33-2</strain>
    </source>
</reference>
<protein>
    <submittedName>
        <fullName evidence="1">Uncharacterized protein</fullName>
    </submittedName>
</protein>
<organism evidence="1 2">
    <name type="scientific">Trema orientale</name>
    <name type="common">Charcoal tree</name>
    <name type="synonym">Celtis orientalis</name>
    <dbReference type="NCBI Taxonomy" id="63057"/>
    <lineage>
        <taxon>Eukaryota</taxon>
        <taxon>Viridiplantae</taxon>
        <taxon>Streptophyta</taxon>
        <taxon>Embryophyta</taxon>
        <taxon>Tracheophyta</taxon>
        <taxon>Spermatophyta</taxon>
        <taxon>Magnoliopsida</taxon>
        <taxon>eudicotyledons</taxon>
        <taxon>Gunneridae</taxon>
        <taxon>Pentapetalae</taxon>
        <taxon>rosids</taxon>
        <taxon>fabids</taxon>
        <taxon>Rosales</taxon>
        <taxon>Cannabaceae</taxon>
        <taxon>Trema</taxon>
    </lineage>
</organism>
<dbReference type="InParanoid" id="A0A2P5EEH5"/>
<sequence>MINLVGGLGNLFSVDLLAPINSAPGQEEEVLAASLHWIIQIMSPYGTDKKTLFKLASRDSKKHR</sequence>
<proteinExistence type="predicted"/>
<name>A0A2P5EEH5_TREOI</name>
<evidence type="ECO:0000313" key="1">
    <source>
        <dbReference type="EMBL" id="PON83932.1"/>
    </source>
</evidence>
<evidence type="ECO:0000313" key="2">
    <source>
        <dbReference type="Proteomes" id="UP000237000"/>
    </source>
</evidence>
<comment type="caution">
    <text evidence="1">The sequence shown here is derived from an EMBL/GenBank/DDBJ whole genome shotgun (WGS) entry which is preliminary data.</text>
</comment>
<keyword evidence="2" id="KW-1185">Reference proteome</keyword>
<gene>
    <name evidence="1" type="ORF">TorRG33x02_202260</name>
</gene>